<dbReference type="SUPFAM" id="SSF54427">
    <property type="entry name" value="NTF2-like"/>
    <property type="match status" value="1"/>
</dbReference>
<evidence type="ECO:0000256" key="8">
    <source>
        <dbReference type="ARBA" id="ARBA00043031"/>
    </source>
</evidence>
<evidence type="ECO:0000259" key="9">
    <source>
        <dbReference type="SMART" id="SM00978"/>
    </source>
</evidence>
<dbReference type="SMART" id="SM00978">
    <property type="entry name" value="Tim44"/>
    <property type="match status" value="1"/>
</dbReference>
<keyword evidence="5" id="KW-0687">Ribonucleoprotein</keyword>
<evidence type="ECO:0000256" key="5">
    <source>
        <dbReference type="ARBA" id="ARBA00023274"/>
    </source>
</evidence>
<sequence length="210" mass="23439">MVLHSRGAEILEETTDCDNQIYFLVGSSDPTVRSSGGQSRKRWKTLMLHIFSAFQVRKAFPDFGLSFARNVQGIYIEMNEAFARGDREALDELVTDTMLTKLNPDLKAASNLGRYEWKAHGELSRPRILTIAAAKVQMEKGGEEHKLVQITVEVNVKQSVALYDRKNALIGGNPNDIKNITEYIVVQRSIGKEGDERGWQIAGKITAPSS</sequence>
<keyword evidence="2" id="KW-0809">Transit peptide</keyword>
<gene>
    <name evidence="10" type="ORF">PhCBS80983_g02059</name>
</gene>
<evidence type="ECO:0000256" key="6">
    <source>
        <dbReference type="ARBA" id="ARBA00038073"/>
    </source>
</evidence>
<dbReference type="Pfam" id="PF04280">
    <property type="entry name" value="Tim44"/>
    <property type="match status" value="1"/>
</dbReference>
<evidence type="ECO:0000313" key="10">
    <source>
        <dbReference type="EMBL" id="TPX60004.1"/>
    </source>
</evidence>
<feature type="domain" description="Tim44-like" evidence="9">
    <location>
        <begin position="52"/>
        <end position="206"/>
    </location>
</feature>
<dbReference type="Gene3D" id="3.10.450.240">
    <property type="match status" value="1"/>
</dbReference>
<accession>A0A507E882</accession>
<comment type="similarity">
    <text evidence="6">Belongs to the mitochondrion-specific ribosomal protein mL45 family.</text>
</comment>
<keyword evidence="11" id="KW-1185">Reference proteome</keyword>
<organism evidence="10 11">
    <name type="scientific">Powellomyces hirtus</name>
    <dbReference type="NCBI Taxonomy" id="109895"/>
    <lineage>
        <taxon>Eukaryota</taxon>
        <taxon>Fungi</taxon>
        <taxon>Fungi incertae sedis</taxon>
        <taxon>Chytridiomycota</taxon>
        <taxon>Chytridiomycota incertae sedis</taxon>
        <taxon>Chytridiomycetes</taxon>
        <taxon>Spizellomycetales</taxon>
        <taxon>Powellomycetaceae</taxon>
        <taxon>Powellomyces</taxon>
    </lineage>
</organism>
<evidence type="ECO:0000256" key="4">
    <source>
        <dbReference type="ARBA" id="ARBA00023128"/>
    </source>
</evidence>
<evidence type="ECO:0000256" key="3">
    <source>
        <dbReference type="ARBA" id="ARBA00022980"/>
    </source>
</evidence>
<evidence type="ECO:0000256" key="2">
    <source>
        <dbReference type="ARBA" id="ARBA00022946"/>
    </source>
</evidence>
<dbReference type="InterPro" id="IPR007379">
    <property type="entry name" value="Tim44-like_dom"/>
</dbReference>
<reference evidence="10 11" key="1">
    <citation type="journal article" date="2019" name="Sci. Rep.">
        <title>Comparative genomics of chytrid fungi reveal insights into the obligate biotrophic and pathogenic lifestyle of Synchytrium endobioticum.</title>
        <authorList>
            <person name="van de Vossenberg B.T.L.H."/>
            <person name="Warris S."/>
            <person name="Nguyen H.D.T."/>
            <person name="van Gent-Pelzer M.P.E."/>
            <person name="Joly D.L."/>
            <person name="van de Geest H.C."/>
            <person name="Bonants P.J.M."/>
            <person name="Smith D.S."/>
            <person name="Levesque C.A."/>
            <person name="van der Lee T.A.J."/>
        </authorList>
    </citation>
    <scope>NUCLEOTIDE SEQUENCE [LARGE SCALE GENOMIC DNA]</scope>
    <source>
        <strain evidence="10 11">CBS 809.83</strain>
    </source>
</reference>
<comment type="caution">
    <text evidence="10">The sequence shown here is derived from an EMBL/GenBank/DDBJ whole genome shotgun (WGS) entry which is preliminary data.</text>
</comment>
<dbReference type="GO" id="GO:1990904">
    <property type="term" value="C:ribonucleoprotein complex"/>
    <property type="evidence" value="ECO:0007669"/>
    <property type="project" value="UniProtKB-KW"/>
</dbReference>
<dbReference type="GO" id="GO:0005739">
    <property type="term" value="C:mitochondrion"/>
    <property type="evidence" value="ECO:0007669"/>
    <property type="project" value="UniProtKB-SubCell"/>
</dbReference>
<keyword evidence="4" id="KW-0496">Mitochondrion</keyword>
<dbReference type="STRING" id="109895.A0A507E882"/>
<keyword evidence="3" id="KW-0689">Ribosomal protein</keyword>
<dbReference type="InterPro" id="IPR032710">
    <property type="entry name" value="NTF2-like_dom_sf"/>
</dbReference>
<dbReference type="AlphaFoldDB" id="A0A507E882"/>
<dbReference type="GO" id="GO:0005840">
    <property type="term" value="C:ribosome"/>
    <property type="evidence" value="ECO:0007669"/>
    <property type="project" value="UniProtKB-KW"/>
</dbReference>
<dbReference type="EMBL" id="QEAQ01000019">
    <property type="protein sequence ID" value="TPX60004.1"/>
    <property type="molecule type" value="Genomic_DNA"/>
</dbReference>
<dbReference type="Proteomes" id="UP000318582">
    <property type="component" value="Unassembled WGS sequence"/>
</dbReference>
<dbReference type="PANTHER" id="PTHR28554:SF1">
    <property type="entry name" value="LARGE RIBOSOMAL SUBUNIT PROTEIN ML45"/>
    <property type="match status" value="1"/>
</dbReference>
<comment type="subcellular location">
    <subcellularLocation>
        <location evidence="1">Mitochondrion</location>
    </subcellularLocation>
</comment>
<evidence type="ECO:0000256" key="7">
    <source>
        <dbReference type="ARBA" id="ARBA00039448"/>
    </source>
</evidence>
<dbReference type="InterPro" id="IPR051975">
    <property type="entry name" value="mtLSU_mL45"/>
</dbReference>
<evidence type="ECO:0000256" key="1">
    <source>
        <dbReference type="ARBA" id="ARBA00004173"/>
    </source>
</evidence>
<name>A0A507E882_9FUNG</name>
<protein>
    <recommendedName>
        <fullName evidence="7">Large ribosomal subunit protein mL45</fullName>
    </recommendedName>
    <alternativeName>
        <fullName evidence="8">39S ribosomal protein L45, mitochondrial</fullName>
    </alternativeName>
</protein>
<evidence type="ECO:0000313" key="11">
    <source>
        <dbReference type="Proteomes" id="UP000318582"/>
    </source>
</evidence>
<dbReference type="PANTHER" id="PTHR28554">
    <property type="entry name" value="39S RIBOSOMAL PROTEIN L45, MITOCHONDRIAL"/>
    <property type="match status" value="1"/>
</dbReference>
<proteinExistence type="inferred from homology"/>